<dbReference type="PROSITE" id="PS52029">
    <property type="entry name" value="LD_TPASE"/>
    <property type="match status" value="1"/>
</dbReference>
<evidence type="ECO:0000256" key="4">
    <source>
        <dbReference type="ARBA" id="ARBA00022960"/>
    </source>
</evidence>
<evidence type="ECO:0000256" key="3">
    <source>
        <dbReference type="ARBA" id="ARBA00022679"/>
    </source>
</evidence>
<sequence length="345" mass="37845">MLSRRSLLGGGVAALATGPALRAQELPMEIERMMPGEFTWHPERAPRGPVAIIVSLPEQKVHVYRNGIRIAVSTCTSGMEGHETPTGVFTILQKDVDHRSSIYNEAPMPNMQRLTWDGIALHAGNLPGYPASHGCVRLPTAFSELLYGVTHIGTPVIVAGHSSDPWEVIHPGFVLAQLSQAELEGAVRELETPHRPSDWPDDWPEEEDGASPYPITTALVTSPDRRITLLRDGIELLTESFLLDDDRPLGEHVLILSAAEQGKLRWLGVTHQPDPEHPLQPESSILDRLVLSDASRERLLAYAHPGLTLVISDIAATPDRRSRPGFVIMESGLLRSPQPQGARRP</sequence>
<dbReference type="GO" id="GO:0071555">
    <property type="term" value="P:cell wall organization"/>
    <property type="evidence" value="ECO:0007669"/>
    <property type="project" value="UniProtKB-UniRule"/>
</dbReference>
<dbReference type="InterPro" id="IPR050979">
    <property type="entry name" value="LD-transpeptidase"/>
</dbReference>
<proteinExistence type="inferred from homology"/>
<dbReference type="EMBL" id="CP123384">
    <property type="protein sequence ID" value="XCC92937.1"/>
    <property type="molecule type" value="Genomic_DNA"/>
</dbReference>
<reference evidence="10" key="1">
    <citation type="submission" date="2023-02" db="EMBL/GenBank/DDBJ databases">
        <title>Description and genomic characterization of Salipiger bruguierae sp. nov., isolated from the sediment of mangrove plant Bruguiera sexangula.</title>
        <authorList>
            <person name="Long M."/>
        </authorList>
    </citation>
    <scope>NUCLEOTIDE SEQUENCE</scope>
    <source>
        <strain evidence="10">H15</strain>
    </source>
</reference>
<evidence type="ECO:0000259" key="9">
    <source>
        <dbReference type="PROSITE" id="PS52029"/>
    </source>
</evidence>
<feature type="domain" description="L,D-TPase catalytic" evidence="9">
    <location>
        <begin position="50"/>
        <end position="159"/>
    </location>
</feature>
<feature type="region of interest" description="Disordered" evidence="8">
    <location>
        <begin position="190"/>
        <end position="213"/>
    </location>
</feature>
<dbReference type="GO" id="GO:0018104">
    <property type="term" value="P:peptidoglycan-protein cross-linking"/>
    <property type="evidence" value="ECO:0007669"/>
    <property type="project" value="TreeGrafter"/>
</dbReference>
<comment type="similarity">
    <text evidence="2">Belongs to the YkuD family.</text>
</comment>
<dbReference type="NCBIfam" id="NF004785">
    <property type="entry name" value="PRK06132.1-2"/>
    <property type="match status" value="1"/>
</dbReference>
<dbReference type="Gene3D" id="2.40.440.10">
    <property type="entry name" value="L,D-transpeptidase catalytic domain-like"/>
    <property type="match status" value="1"/>
</dbReference>
<organism evidence="10">
    <name type="scientific">Alloyangia sp. H15</name>
    <dbReference type="NCBI Taxonomy" id="3029062"/>
    <lineage>
        <taxon>Bacteria</taxon>
        <taxon>Pseudomonadati</taxon>
        <taxon>Pseudomonadota</taxon>
        <taxon>Alphaproteobacteria</taxon>
        <taxon>Rhodobacterales</taxon>
        <taxon>Roseobacteraceae</taxon>
        <taxon>Alloyangia</taxon>
    </lineage>
</organism>
<evidence type="ECO:0000256" key="2">
    <source>
        <dbReference type="ARBA" id="ARBA00005992"/>
    </source>
</evidence>
<dbReference type="GO" id="GO:0016740">
    <property type="term" value="F:transferase activity"/>
    <property type="evidence" value="ECO:0007669"/>
    <property type="project" value="UniProtKB-KW"/>
</dbReference>
<evidence type="ECO:0000256" key="7">
    <source>
        <dbReference type="PROSITE-ProRule" id="PRU01373"/>
    </source>
</evidence>
<dbReference type="PANTHER" id="PTHR30582:SF2">
    <property type="entry name" value="L,D-TRANSPEPTIDASE YCIB-RELATED"/>
    <property type="match status" value="1"/>
</dbReference>
<gene>
    <name evidence="10" type="ORF">PVT71_10660</name>
</gene>
<dbReference type="InterPro" id="IPR038063">
    <property type="entry name" value="Transpep_catalytic_dom"/>
</dbReference>
<dbReference type="RefSeq" id="WP_353471765.1">
    <property type="nucleotide sequence ID" value="NZ_CP123384.1"/>
</dbReference>
<dbReference type="SUPFAM" id="SSF141523">
    <property type="entry name" value="L,D-transpeptidase catalytic domain-like"/>
    <property type="match status" value="1"/>
</dbReference>
<dbReference type="InterPro" id="IPR016915">
    <property type="entry name" value="UCP029342"/>
</dbReference>
<evidence type="ECO:0000256" key="8">
    <source>
        <dbReference type="SAM" id="MobiDB-lite"/>
    </source>
</evidence>
<keyword evidence="3" id="KW-0808">Transferase</keyword>
<dbReference type="GO" id="GO:0071972">
    <property type="term" value="F:peptidoglycan L,D-transpeptidase activity"/>
    <property type="evidence" value="ECO:0007669"/>
    <property type="project" value="TreeGrafter"/>
</dbReference>
<dbReference type="PANTHER" id="PTHR30582">
    <property type="entry name" value="L,D-TRANSPEPTIDASE"/>
    <property type="match status" value="1"/>
</dbReference>
<keyword evidence="6 7" id="KW-0961">Cell wall biogenesis/degradation</keyword>
<protein>
    <submittedName>
        <fullName evidence="10">L,D-transpeptidase</fullName>
    </submittedName>
</protein>
<evidence type="ECO:0000313" key="10">
    <source>
        <dbReference type="EMBL" id="XCC92937.1"/>
    </source>
</evidence>
<comment type="pathway">
    <text evidence="1 7">Cell wall biogenesis; peptidoglycan biosynthesis.</text>
</comment>
<dbReference type="PIRSF" id="PIRSF029342">
    <property type="entry name" value="UCP029342_ErfK/YbiS/YcfS/YnhG"/>
    <property type="match status" value="1"/>
</dbReference>
<feature type="active site" description="Proton donor/acceptor" evidence="7">
    <location>
        <position position="122"/>
    </location>
</feature>
<dbReference type="GO" id="GO:0005576">
    <property type="term" value="C:extracellular region"/>
    <property type="evidence" value="ECO:0007669"/>
    <property type="project" value="TreeGrafter"/>
</dbReference>
<name>A0AAU8AEI2_9RHOB</name>
<evidence type="ECO:0000256" key="6">
    <source>
        <dbReference type="ARBA" id="ARBA00023316"/>
    </source>
</evidence>
<dbReference type="Pfam" id="PF03734">
    <property type="entry name" value="YkuD"/>
    <property type="match status" value="1"/>
</dbReference>
<keyword evidence="4 7" id="KW-0133">Cell shape</keyword>
<keyword evidence="5 7" id="KW-0573">Peptidoglycan synthesis</keyword>
<dbReference type="CDD" id="cd16913">
    <property type="entry name" value="YkuD_like"/>
    <property type="match status" value="1"/>
</dbReference>
<feature type="compositionally biased region" description="Acidic residues" evidence="8">
    <location>
        <begin position="199"/>
        <end position="209"/>
    </location>
</feature>
<dbReference type="GO" id="GO:0008360">
    <property type="term" value="P:regulation of cell shape"/>
    <property type="evidence" value="ECO:0007669"/>
    <property type="project" value="UniProtKB-UniRule"/>
</dbReference>
<dbReference type="InterPro" id="IPR005490">
    <property type="entry name" value="LD_TPept_cat_dom"/>
</dbReference>
<evidence type="ECO:0000256" key="5">
    <source>
        <dbReference type="ARBA" id="ARBA00022984"/>
    </source>
</evidence>
<feature type="active site" description="Nucleophile" evidence="7">
    <location>
        <position position="135"/>
    </location>
</feature>
<dbReference type="AlphaFoldDB" id="A0AAU8AEI2"/>
<evidence type="ECO:0000256" key="1">
    <source>
        <dbReference type="ARBA" id="ARBA00004752"/>
    </source>
</evidence>
<accession>A0AAU8AEI2</accession>